<evidence type="ECO:0000256" key="3">
    <source>
        <dbReference type="ARBA" id="ARBA00022740"/>
    </source>
</evidence>
<feature type="domain" description="WH2" evidence="8">
    <location>
        <begin position="483"/>
        <end position="500"/>
    </location>
</feature>
<feature type="compositionally biased region" description="Polar residues" evidence="7">
    <location>
        <begin position="569"/>
        <end position="581"/>
    </location>
</feature>
<dbReference type="GO" id="GO:0005737">
    <property type="term" value="C:cytoplasm"/>
    <property type="evidence" value="ECO:0007669"/>
    <property type="project" value="TreeGrafter"/>
</dbReference>
<reference evidence="9 10" key="1">
    <citation type="submission" date="2020-03" db="EMBL/GenBank/DDBJ databases">
        <title>Dissostichus mawsoni Genome sequencing and assembly.</title>
        <authorList>
            <person name="Park H."/>
        </authorList>
    </citation>
    <scope>NUCLEOTIDE SEQUENCE [LARGE SCALE GENOMIC DNA]</scope>
    <source>
        <strain evidence="9">DM0001</strain>
        <tissue evidence="9">Muscle</tissue>
    </source>
</reference>
<dbReference type="GO" id="GO:0007605">
    <property type="term" value="P:sensory perception of sound"/>
    <property type="evidence" value="ECO:0007669"/>
    <property type="project" value="UniProtKB-KW"/>
</dbReference>
<accession>A0A7J5ZEK6</accession>
<evidence type="ECO:0000313" key="9">
    <source>
        <dbReference type="EMBL" id="KAF3860252.1"/>
    </source>
</evidence>
<feature type="compositionally biased region" description="Low complexity" evidence="7">
    <location>
        <begin position="295"/>
        <end position="316"/>
    </location>
</feature>
<sequence length="766" mass="81741">MWARDHRLAAEERRGGPRASTDTGAVPVHYAAAKGDLPSLRLLLGHSPNVVNSQTKNGATPLYLACQEGHLEVVQYLVKDCGADPSIRANDGMTPLHAAAQMGHNTVIVWLMSFTEISLTGRDNDGATAMHFAASRGHAKVLSWLLLHGGEIVTDNWGGTPLHDAAENGELECCQILVVNGVDLGVRDQDGFTGADLAEYNGHSQCAKYLRTVENMSVEHRVLSRDPSMDLEYKQPDSGLSSPNTTMPPASQAAHFDINSPSSSLSNYDSANSSQSSTGEKRSSLTTTRGPPAQLNTVAHTASTTTTNLSTPASPTGSPVAPSTPQLSSTNAPKEPTSAEFLKQLTPGEKHDKLRRVDSNRKSRSFSKQPSTGDYYKSLGSDTAEPRGSKGMAPNEEEPTDSPAHSSENGTTEESAAPPPPPPPPPLPPNNPTPTPPPPPPLPPETPTSPHHSAGSTSNNQRRLSSSSGSEHKIFQHDVPTGDNSELLAEIKAGKNLKPTPHSKGYTTVFSNSGPTGNNENPSPPETRTPSPLGKQPPSAVSNAHVTSPPTTPSPSPSPSPSPTGSGSARTISTSASFERLSSNSVVNGNGGGSTAGAESGRKMSLADVEALVPTHDEQGKAIPEWKRQVMVRKLQVKMQDEEEHKRKFAASGHYQPQEWHYSHVHNAILGPFGELMTEDDLNRIEKQIENLQVMHKVSEVEKELEELERELHQLLPVSAALNQGHFSVNPKQVHGQAEDLPGWCSKISTLLKSMAILLATLGGKR</sequence>
<dbReference type="PANTHER" id="PTHR24153">
    <property type="entry name" value="ESPIN"/>
    <property type="match status" value="1"/>
</dbReference>
<dbReference type="GO" id="GO:0051017">
    <property type="term" value="P:actin filament bundle assembly"/>
    <property type="evidence" value="ECO:0007669"/>
    <property type="project" value="TreeGrafter"/>
</dbReference>
<keyword evidence="6" id="KW-0175">Coiled coil</keyword>
<feature type="compositionally biased region" description="Basic and acidic residues" evidence="7">
    <location>
        <begin position="222"/>
        <end position="235"/>
    </location>
</feature>
<feature type="repeat" description="ANK" evidence="5">
    <location>
        <begin position="125"/>
        <end position="157"/>
    </location>
</feature>
<evidence type="ECO:0000256" key="5">
    <source>
        <dbReference type="PROSITE-ProRule" id="PRU00023"/>
    </source>
</evidence>
<evidence type="ECO:0000259" key="8">
    <source>
        <dbReference type="PROSITE" id="PS51082"/>
    </source>
</evidence>
<feature type="region of interest" description="Disordered" evidence="7">
    <location>
        <begin position="1"/>
        <end position="24"/>
    </location>
</feature>
<feature type="compositionally biased region" description="Polar residues" evidence="7">
    <location>
        <begin position="454"/>
        <end position="469"/>
    </location>
</feature>
<comment type="subcellular location">
    <subcellularLocation>
        <location evidence="1">Cell projection</location>
        <location evidence="1">Stereocilium</location>
    </subcellularLocation>
</comment>
<dbReference type="PROSITE" id="PS51082">
    <property type="entry name" value="WH2"/>
    <property type="match status" value="1"/>
</dbReference>
<feature type="compositionally biased region" description="Pro residues" evidence="7">
    <location>
        <begin position="550"/>
        <end position="562"/>
    </location>
</feature>
<dbReference type="PROSITE" id="PS50088">
    <property type="entry name" value="ANK_REPEAT"/>
    <property type="match status" value="5"/>
</dbReference>
<dbReference type="InterPro" id="IPR003124">
    <property type="entry name" value="WH2_dom"/>
</dbReference>
<dbReference type="FunFam" id="1.25.40.20:FF:000190">
    <property type="entry name" value="Putative espin"/>
    <property type="match status" value="1"/>
</dbReference>
<feature type="compositionally biased region" description="Polar residues" evidence="7">
    <location>
        <begin position="321"/>
        <end position="332"/>
    </location>
</feature>
<dbReference type="Gene3D" id="1.25.40.20">
    <property type="entry name" value="Ankyrin repeat-containing domain"/>
    <property type="match status" value="2"/>
</dbReference>
<proteinExistence type="predicted"/>
<dbReference type="GO" id="GO:0051015">
    <property type="term" value="F:actin filament binding"/>
    <property type="evidence" value="ECO:0007669"/>
    <property type="project" value="TreeGrafter"/>
</dbReference>
<feature type="compositionally biased region" description="Polar residues" evidence="7">
    <location>
        <begin position="238"/>
        <end position="249"/>
    </location>
</feature>
<comment type="caution">
    <text evidence="9">The sequence shown here is derived from an EMBL/GenBank/DDBJ whole genome shotgun (WGS) entry which is preliminary data.</text>
</comment>
<dbReference type="AlphaFoldDB" id="A0A7J5ZEK6"/>
<dbReference type="OrthoDB" id="10261302at2759"/>
<keyword evidence="3" id="KW-1009">Hearing</keyword>
<organism evidence="9 10">
    <name type="scientific">Dissostichus mawsoni</name>
    <name type="common">Antarctic cod</name>
    <dbReference type="NCBI Taxonomy" id="36200"/>
    <lineage>
        <taxon>Eukaryota</taxon>
        <taxon>Metazoa</taxon>
        <taxon>Chordata</taxon>
        <taxon>Craniata</taxon>
        <taxon>Vertebrata</taxon>
        <taxon>Euteleostomi</taxon>
        <taxon>Actinopterygii</taxon>
        <taxon>Neopterygii</taxon>
        <taxon>Teleostei</taxon>
        <taxon>Neoteleostei</taxon>
        <taxon>Acanthomorphata</taxon>
        <taxon>Eupercaria</taxon>
        <taxon>Perciformes</taxon>
        <taxon>Notothenioidei</taxon>
        <taxon>Nototheniidae</taxon>
        <taxon>Dissostichus</taxon>
    </lineage>
</organism>
<feature type="compositionally biased region" description="Pro residues" evidence="7">
    <location>
        <begin position="417"/>
        <end position="447"/>
    </location>
</feature>
<dbReference type="InterPro" id="IPR002110">
    <property type="entry name" value="Ankyrin_rpt"/>
</dbReference>
<dbReference type="PANTHER" id="PTHR24153:SF14">
    <property type="entry name" value="ESPIN"/>
    <property type="match status" value="1"/>
</dbReference>
<evidence type="ECO:0000256" key="4">
    <source>
        <dbReference type="ARBA" id="ARBA00023043"/>
    </source>
</evidence>
<dbReference type="InterPro" id="IPR052420">
    <property type="entry name" value="Espin/Espin-like"/>
</dbReference>
<dbReference type="SUPFAM" id="SSF48403">
    <property type="entry name" value="Ankyrin repeat"/>
    <property type="match status" value="1"/>
</dbReference>
<keyword evidence="10" id="KW-1185">Reference proteome</keyword>
<feature type="repeat" description="ANK" evidence="5">
    <location>
        <begin position="57"/>
        <end position="79"/>
    </location>
</feature>
<evidence type="ECO:0000256" key="7">
    <source>
        <dbReference type="SAM" id="MobiDB-lite"/>
    </source>
</evidence>
<evidence type="ECO:0000313" key="10">
    <source>
        <dbReference type="Proteomes" id="UP000518266"/>
    </source>
</evidence>
<feature type="compositionally biased region" description="Basic and acidic residues" evidence="7">
    <location>
        <begin position="1"/>
        <end position="15"/>
    </location>
</feature>
<feature type="compositionally biased region" description="Basic and acidic residues" evidence="7">
    <location>
        <begin position="348"/>
        <end position="361"/>
    </location>
</feature>
<dbReference type="Proteomes" id="UP000518266">
    <property type="component" value="Unassembled WGS sequence"/>
</dbReference>
<feature type="repeat" description="ANK" evidence="5">
    <location>
        <begin position="23"/>
        <end position="55"/>
    </location>
</feature>
<feature type="coiled-coil region" evidence="6">
    <location>
        <begin position="682"/>
        <end position="718"/>
    </location>
</feature>
<feature type="repeat" description="ANK" evidence="5">
    <location>
        <begin position="91"/>
        <end position="113"/>
    </location>
</feature>
<feature type="region of interest" description="Disordered" evidence="7">
    <location>
        <begin position="222"/>
        <end position="602"/>
    </location>
</feature>
<feature type="compositionally biased region" description="Low complexity" evidence="7">
    <location>
        <begin position="259"/>
        <end position="277"/>
    </location>
</feature>
<dbReference type="InterPro" id="IPR036770">
    <property type="entry name" value="Ankyrin_rpt-contain_sf"/>
</dbReference>
<keyword evidence="4 5" id="KW-0040">ANK repeat</keyword>
<feature type="repeat" description="ANK" evidence="5">
    <location>
        <begin position="157"/>
        <end position="189"/>
    </location>
</feature>
<dbReference type="FunFam" id="1.25.40.20:FF:000125">
    <property type="entry name" value="Putative espin"/>
    <property type="match status" value="1"/>
</dbReference>
<feature type="compositionally biased region" description="Polar residues" evidence="7">
    <location>
        <begin position="505"/>
        <end position="521"/>
    </location>
</feature>
<dbReference type="Pfam" id="PF13637">
    <property type="entry name" value="Ank_4"/>
    <property type="match status" value="1"/>
</dbReference>
<gene>
    <name evidence="9" type="ORF">F7725_000507</name>
</gene>
<protein>
    <recommendedName>
        <fullName evidence="8">WH2 domain-containing protein</fullName>
    </recommendedName>
</protein>
<dbReference type="PROSITE" id="PS50297">
    <property type="entry name" value="ANK_REP_REGION"/>
    <property type="match status" value="5"/>
</dbReference>
<evidence type="ECO:0000256" key="2">
    <source>
        <dbReference type="ARBA" id="ARBA00022737"/>
    </source>
</evidence>
<dbReference type="GO" id="GO:0032420">
    <property type="term" value="C:stereocilium"/>
    <property type="evidence" value="ECO:0007669"/>
    <property type="project" value="UniProtKB-SubCell"/>
</dbReference>
<evidence type="ECO:0000256" key="6">
    <source>
        <dbReference type="SAM" id="Coils"/>
    </source>
</evidence>
<dbReference type="EMBL" id="JAAKFY010000002">
    <property type="protein sequence ID" value="KAF3860252.1"/>
    <property type="molecule type" value="Genomic_DNA"/>
</dbReference>
<dbReference type="Pfam" id="PF12796">
    <property type="entry name" value="Ank_2"/>
    <property type="match status" value="2"/>
</dbReference>
<dbReference type="SMART" id="SM00248">
    <property type="entry name" value="ANK"/>
    <property type="match status" value="6"/>
</dbReference>
<name>A0A7J5ZEK6_DISMA</name>
<keyword evidence="2" id="KW-0677">Repeat</keyword>
<evidence type="ECO:0000256" key="1">
    <source>
        <dbReference type="ARBA" id="ARBA00004645"/>
    </source>
</evidence>